<organism evidence="3 4">
    <name type="scientific">Suipraeoptans intestinalis</name>
    <dbReference type="NCBI Taxonomy" id="2606628"/>
    <lineage>
        <taxon>Bacteria</taxon>
        <taxon>Bacillati</taxon>
        <taxon>Bacillota</taxon>
        <taxon>Clostridia</taxon>
        <taxon>Lachnospirales</taxon>
        <taxon>Lachnospiraceae</taxon>
        <taxon>Suipraeoptans</taxon>
    </lineage>
</organism>
<protein>
    <recommendedName>
        <fullName evidence="5">Cobalamin biosynthesis protein CbiG</fullName>
    </recommendedName>
</protein>
<dbReference type="GO" id="GO:0009236">
    <property type="term" value="P:cobalamin biosynthetic process"/>
    <property type="evidence" value="ECO:0007669"/>
    <property type="project" value="InterPro"/>
</dbReference>
<name>A0A6N7UYF4_9FIRM</name>
<evidence type="ECO:0000313" key="4">
    <source>
        <dbReference type="Proteomes" id="UP000434409"/>
    </source>
</evidence>
<dbReference type="SUPFAM" id="SSF159672">
    <property type="entry name" value="CbiG N-terminal domain-like"/>
    <property type="match status" value="1"/>
</dbReference>
<dbReference type="InterPro" id="IPR038029">
    <property type="entry name" value="GbiG_N_sf"/>
</dbReference>
<accession>A0A6N7UYF4</accession>
<reference evidence="3 4" key="1">
    <citation type="submission" date="2019-08" db="EMBL/GenBank/DDBJ databases">
        <title>In-depth cultivation of the pig gut microbiome towards novel bacterial diversity and tailored functional studies.</title>
        <authorList>
            <person name="Wylensek D."/>
            <person name="Hitch T.C.A."/>
            <person name="Clavel T."/>
        </authorList>
    </citation>
    <scope>NUCLEOTIDE SEQUENCE [LARGE SCALE GENOMIC DNA]</scope>
    <source>
        <strain evidence="3 4">68-1-5</strain>
    </source>
</reference>
<dbReference type="SUPFAM" id="SSF159664">
    <property type="entry name" value="CobE/GbiG C-terminal domain-like"/>
    <property type="match status" value="1"/>
</dbReference>
<dbReference type="Pfam" id="PF01890">
    <property type="entry name" value="CbiG_C"/>
    <property type="match status" value="1"/>
</dbReference>
<feature type="domain" description="CobE/GbiG C-terminal" evidence="1">
    <location>
        <begin position="247"/>
        <end position="370"/>
    </location>
</feature>
<dbReference type="InterPro" id="IPR036518">
    <property type="entry name" value="CobE/GbiG_C_sf"/>
</dbReference>
<proteinExistence type="predicted"/>
<dbReference type="InterPro" id="IPR052553">
    <property type="entry name" value="CbiG_hydrolase"/>
</dbReference>
<dbReference type="PANTHER" id="PTHR37477:SF1">
    <property type="entry name" value="COBALT-PRECORRIN-5A HYDROLASE"/>
    <property type="match status" value="1"/>
</dbReference>
<evidence type="ECO:0008006" key="5">
    <source>
        <dbReference type="Google" id="ProtNLM"/>
    </source>
</evidence>
<evidence type="ECO:0000259" key="2">
    <source>
        <dbReference type="Pfam" id="PF11760"/>
    </source>
</evidence>
<feature type="domain" description="Cobalamin synthesis G N-terminal" evidence="2">
    <location>
        <begin position="56"/>
        <end position="136"/>
    </location>
</feature>
<dbReference type="Pfam" id="PF11760">
    <property type="entry name" value="CbiG_N"/>
    <property type="match status" value="1"/>
</dbReference>
<dbReference type="InterPro" id="IPR021744">
    <property type="entry name" value="CbiG_N"/>
</dbReference>
<dbReference type="Gene3D" id="3.30.420.180">
    <property type="entry name" value="CobE/GbiG C-terminal domain"/>
    <property type="match status" value="1"/>
</dbReference>
<dbReference type="InterPro" id="IPR002750">
    <property type="entry name" value="CobE/GbiG_C"/>
</dbReference>
<dbReference type="Proteomes" id="UP000434409">
    <property type="component" value="Unassembled WGS sequence"/>
</dbReference>
<dbReference type="PANTHER" id="PTHR37477">
    <property type="entry name" value="COBALT-PRECORRIN-5A HYDROLASE"/>
    <property type="match status" value="1"/>
</dbReference>
<dbReference type="RefSeq" id="WP_154476181.1">
    <property type="nucleotide sequence ID" value="NZ_VULY01000018.1"/>
</dbReference>
<sequence>MKRSQKKQVSILSFTPNGKNLSQEVAKALQDRGYEVEQAVKCKGQPDSISVSLVEWTRERFFRKDALIYIGATGIAVRGIAPFVESKCTDPAVLVLDERGTYCIPLLSGHLGGANAMAREIQEDLGSRAILTTGTDVNQKWAVDVFARENHLWISDMELAKDISARILRGEQIRILIEEGGMAEGFEQREEIALLWENKEAGSLEEDGTEAKEKEEKSRQPILPHIYIGTRRPYPEKSVLCLVPRTVVAGIGCRKDTPYLLIEKAIEEALQEACLWKASLGKLTSITEKAEEAGILEYCEKNRLGWETYPARQLQALEGQFTESAFVRQTVGVGNVCERSAVCGLGEEGRGDASLLLRKQAANGVTVALAGGRWRVRFEAG</sequence>
<gene>
    <name evidence="3" type="ORF">FYJ34_03155</name>
</gene>
<keyword evidence="4" id="KW-1185">Reference proteome</keyword>
<dbReference type="Gene3D" id="3.40.50.11220">
    <property type="match status" value="1"/>
</dbReference>
<evidence type="ECO:0000313" key="3">
    <source>
        <dbReference type="EMBL" id="MSR93289.1"/>
    </source>
</evidence>
<comment type="caution">
    <text evidence="3">The sequence shown here is derived from an EMBL/GenBank/DDBJ whole genome shotgun (WGS) entry which is preliminary data.</text>
</comment>
<evidence type="ECO:0000259" key="1">
    <source>
        <dbReference type="Pfam" id="PF01890"/>
    </source>
</evidence>
<dbReference type="EMBL" id="VULY01000018">
    <property type="protein sequence ID" value="MSR93289.1"/>
    <property type="molecule type" value="Genomic_DNA"/>
</dbReference>
<dbReference type="AlphaFoldDB" id="A0A6N7UYF4"/>